<organism evidence="2 3">
    <name type="scientific">Streptomyces calvus</name>
    <dbReference type="NCBI Taxonomy" id="67282"/>
    <lineage>
        <taxon>Bacteria</taxon>
        <taxon>Bacillati</taxon>
        <taxon>Actinomycetota</taxon>
        <taxon>Actinomycetes</taxon>
        <taxon>Kitasatosporales</taxon>
        <taxon>Streptomycetaceae</taxon>
        <taxon>Streptomyces</taxon>
    </lineage>
</organism>
<dbReference type="KEGG" id="sast:CD934_14225"/>
<evidence type="ECO:0000313" key="2">
    <source>
        <dbReference type="EMBL" id="QDI69731.1"/>
    </source>
</evidence>
<evidence type="ECO:0000256" key="1">
    <source>
        <dbReference type="SAM" id="Phobius"/>
    </source>
</evidence>
<protein>
    <submittedName>
        <fullName evidence="2">Uncharacterized protein</fullName>
    </submittedName>
</protein>
<sequence>MTHRDPPGIIAPHIPADTYRRAEATGAPVVIVVHHTDPTGRPLRHYLLPIAVAGAGVIGIFGLVAAFLALLDFAAHTAAAIGAAAGPIGIGGIGLRLARGKHT</sequence>
<proteinExistence type="predicted"/>
<keyword evidence="1" id="KW-0472">Membrane</keyword>
<feature type="transmembrane region" description="Helical" evidence="1">
    <location>
        <begin position="46"/>
        <end position="71"/>
    </location>
</feature>
<keyword evidence="3" id="KW-1185">Reference proteome</keyword>
<dbReference type="RefSeq" id="WP_142232206.1">
    <property type="nucleotide sequence ID" value="NZ_CP022310.1"/>
</dbReference>
<name>A0A514JQW4_9ACTN</name>
<reference evidence="2 3" key="1">
    <citation type="submission" date="2017-07" db="EMBL/GenBank/DDBJ databases">
        <title>The Complete Genome of Streptomyces asterosporus-ZSY.</title>
        <authorList>
            <person name="Zhang S."/>
        </authorList>
    </citation>
    <scope>NUCLEOTIDE SEQUENCE [LARGE SCALE GENOMIC DNA]</scope>
    <source>
        <strain evidence="2 3">DSM 41452</strain>
    </source>
</reference>
<accession>A0A514JQW4</accession>
<feature type="transmembrane region" description="Helical" evidence="1">
    <location>
        <begin position="77"/>
        <end position="98"/>
    </location>
</feature>
<keyword evidence="1" id="KW-1133">Transmembrane helix</keyword>
<evidence type="ECO:0000313" key="3">
    <source>
        <dbReference type="Proteomes" id="UP000316215"/>
    </source>
</evidence>
<dbReference type="Proteomes" id="UP000316215">
    <property type="component" value="Chromosome"/>
</dbReference>
<keyword evidence="1" id="KW-0812">Transmembrane</keyword>
<dbReference type="EMBL" id="CP022310">
    <property type="protein sequence ID" value="QDI69731.1"/>
    <property type="molecule type" value="Genomic_DNA"/>
</dbReference>
<gene>
    <name evidence="2" type="ORF">CD934_14225</name>
</gene>
<dbReference type="AlphaFoldDB" id="A0A514JQW4"/>